<feature type="region of interest" description="Disordered" evidence="1">
    <location>
        <begin position="207"/>
        <end position="250"/>
    </location>
</feature>
<reference evidence="2 3" key="1">
    <citation type="journal article" date="2013" name="Genome Biol.">
        <title>Genome of Acanthamoeba castellanii highlights extensive lateral gene transfer and early evolution of tyrosine kinase signaling.</title>
        <authorList>
            <person name="Clarke M."/>
            <person name="Lohan A.J."/>
            <person name="Liu B."/>
            <person name="Lagkouvardos I."/>
            <person name="Roy S."/>
            <person name="Zafar N."/>
            <person name="Bertelli C."/>
            <person name="Schilde C."/>
            <person name="Kianianmomeni A."/>
            <person name="Burglin T.R."/>
            <person name="Frech C."/>
            <person name="Turcotte B."/>
            <person name="Kopec K.O."/>
            <person name="Synnott J.M."/>
            <person name="Choo C."/>
            <person name="Paponov I."/>
            <person name="Finkler A."/>
            <person name="Soon Heng Tan C."/>
            <person name="Hutchins A.P."/>
            <person name="Weinmeier T."/>
            <person name="Rattei T."/>
            <person name="Chu J.S."/>
            <person name="Gimenez G."/>
            <person name="Irimia M."/>
            <person name="Rigden D.J."/>
            <person name="Fitzpatrick D.A."/>
            <person name="Lorenzo-Morales J."/>
            <person name="Bateman A."/>
            <person name="Chiu C.H."/>
            <person name="Tang P."/>
            <person name="Hegemann P."/>
            <person name="Fromm H."/>
            <person name="Raoult D."/>
            <person name="Greub G."/>
            <person name="Miranda-Saavedra D."/>
            <person name="Chen N."/>
            <person name="Nash P."/>
            <person name="Ginger M.L."/>
            <person name="Horn M."/>
            <person name="Schaap P."/>
            <person name="Caler L."/>
            <person name="Loftus B."/>
        </authorList>
    </citation>
    <scope>NUCLEOTIDE SEQUENCE [LARGE SCALE GENOMIC DNA]</scope>
    <source>
        <strain evidence="2 3">Neff</strain>
    </source>
</reference>
<gene>
    <name evidence="2" type="ORF">ACA1_134080</name>
</gene>
<sequence length="250" mass="27498">MSKVTPEAPSAQDQHLFRGFANSLNVDFTRPVDEISISRAATLAKKADQSSTPVDDAAVANGEAQATADKTYDPCISEWRSRATVLIGGTDAMLRDLLARAGVEWEIATLVTSSPSAVWRWADVTCSSCTLTAVARRRDQTPLGEVRKRHLLILDRLDTRRVLKLAVFTRLMRLREDLALDVYMTVNDAKDNDMNLAAFHTAPNIKGELSESDARDRQPDAMGTMPTANGLPYWLPKQPPPLPRIGNQGV</sequence>
<dbReference type="AlphaFoldDB" id="L8GE95"/>
<proteinExistence type="predicted"/>
<organism evidence="2 3">
    <name type="scientific">Acanthamoeba castellanii (strain ATCC 30010 / Neff)</name>
    <dbReference type="NCBI Taxonomy" id="1257118"/>
    <lineage>
        <taxon>Eukaryota</taxon>
        <taxon>Amoebozoa</taxon>
        <taxon>Discosea</taxon>
        <taxon>Longamoebia</taxon>
        <taxon>Centramoebida</taxon>
        <taxon>Acanthamoebidae</taxon>
        <taxon>Acanthamoeba</taxon>
    </lineage>
</organism>
<accession>L8GE95</accession>
<name>L8GE95_ACACF</name>
<keyword evidence="3" id="KW-1185">Reference proteome</keyword>
<evidence type="ECO:0000313" key="2">
    <source>
        <dbReference type="EMBL" id="ELR11352.1"/>
    </source>
</evidence>
<dbReference type="RefSeq" id="XP_004333365.1">
    <property type="nucleotide sequence ID" value="XM_004333317.1"/>
</dbReference>
<dbReference type="GeneID" id="14911791"/>
<evidence type="ECO:0000313" key="3">
    <source>
        <dbReference type="Proteomes" id="UP000011083"/>
    </source>
</evidence>
<feature type="compositionally biased region" description="Basic and acidic residues" evidence="1">
    <location>
        <begin position="208"/>
        <end position="219"/>
    </location>
</feature>
<evidence type="ECO:0000256" key="1">
    <source>
        <dbReference type="SAM" id="MobiDB-lite"/>
    </source>
</evidence>
<dbReference type="EMBL" id="KB008153">
    <property type="protein sequence ID" value="ELR11352.1"/>
    <property type="molecule type" value="Genomic_DNA"/>
</dbReference>
<dbReference type="Proteomes" id="UP000011083">
    <property type="component" value="Unassembled WGS sequence"/>
</dbReference>
<protein>
    <submittedName>
        <fullName evidence="2">Uncharacterized protein</fullName>
    </submittedName>
</protein>
<dbReference type="VEuPathDB" id="AmoebaDB:ACA1_134080"/>
<dbReference type="KEGG" id="acan:ACA1_134080"/>